<keyword evidence="1" id="KW-0378">Hydrolase</keyword>
<feature type="compositionally biased region" description="Polar residues" evidence="2">
    <location>
        <begin position="1"/>
        <end position="23"/>
    </location>
</feature>
<evidence type="ECO:0000256" key="2">
    <source>
        <dbReference type="SAM" id="MobiDB-lite"/>
    </source>
</evidence>
<dbReference type="InterPro" id="IPR000387">
    <property type="entry name" value="Tyr_Pase_dom"/>
</dbReference>
<dbReference type="InterPro" id="IPR050561">
    <property type="entry name" value="PTP"/>
</dbReference>
<dbReference type="Pfam" id="PF22784">
    <property type="entry name" value="PTP-SAK"/>
    <property type="match status" value="1"/>
</dbReference>
<dbReference type="InterPro" id="IPR029021">
    <property type="entry name" value="Prot-tyrosine_phosphatase-like"/>
</dbReference>
<feature type="compositionally biased region" description="Polar residues" evidence="2">
    <location>
        <begin position="260"/>
        <end position="282"/>
    </location>
</feature>
<accession>A0A1Y2CP70</accession>
<feature type="compositionally biased region" description="Basic and acidic residues" evidence="2">
    <location>
        <begin position="315"/>
        <end position="324"/>
    </location>
</feature>
<dbReference type="AlphaFoldDB" id="A0A1Y2CP70"/>
<sequence length="631" mass="66653">MASTVLGHNTRPTAPLTPNNHQPRPSPTKRALSSPNSSPPLGYNGQQESPRVLRTKLSSCRDVTESMGLETNASSQGEEGMMCVRDGTPATPPEPASVGRQGLIGLGVGLPQEETIAAEMVTNDEGATQTKTAQEQQRQLLQMPVELHQALAKLSSQHHAPNPPSYRRRRHPLSSLFAPPRPPAPPLPLPISIPAAPAPAPSTRPPILRAATNWPSIFRPVINLANSVTSTPTDRSRSSTPPVSTSTSKSTAELQVRGATPSTSLTPTLANLAFDSSSSTPLNGPRTPQDDSPTKDIAAALQDALKSNLDRTGEVNAVPEEREPTPPPAPVFKAPAHAQPPPPMATTNGLLPGMKIINGVAVKTSVSHPMNISALVPPEYLARFAQAIFTDSSSTPSSSTSKPKSPLMDSTSLVSNSNSSSAPSPFLLARPPIGDLWDLLSTALPTAEGTALPLNPESAICRDVSLDLGRAKEEGVGLVVCCLDDSELSFLGAPWSEYSHAASSHSLAVIRIPMVEGFAPSSPSSLDAQLDKVIRQYTLQGRSVLAHCRGGIGRAGLVACCWLIKMAFVGAGEEEGGGEGRTMRVVERVIEVIRKRRSVKSIETPVQVAFLLAYVAYLQEQATIVKASELA</sequence>
<feature type="compositionally biased region" description="Low complexity" evidence="2">
    <location>
        <begin position="228"/>
        <end position="251"/>
    </location>
</feature>
<feature type="region of interest" description="Disordered" evidence="2">
    <location>
        <begin position="1"/>
        <end position="94"/>
    </location>
</feature>
<name>A0A1Y2CP70_9BASI</name>
<evidence type="ECO:0000259" key="3">
    <source>
        <dbReference type="PROSITE" id="PS50056"/>
    </source>
</evidence>
<dbReference type="InParanoid" id="A0A1Y2CP70"/>
<dbReference type="Proteomes" id="UP000193467">
    <property type="component" value="Unassembled WGS sequence"/>
</dbReference>
<feature type="region of interest" description="Disordered" evidence="2">
    <location>
        <begin position="315"/>
        <end position="340"/>
    </location>
</feature>
<feature type="region of interest" description="Disordered" evidence="2">
    <location>
        <begin position="228"/>
        <end position="294"/>
    </location>
</feature>
<keyword evidence="5" id="KW-1185">Reference proteome</keyword>
<dbReference type="PANTHER" id="PTHR23339">
    <property type="entry name" value="TYROSINE SPECIFIC PROTEIN PHOSPHATASE AND DUAL SPECIFICITY PROTEIN PHOSPHATASE"/>
    <property type="match status" value="1"/>
</dbReference>
<gene>
    <name evidence="4" type="ORF">BCR35DRAFT_310840</name>
</gene>
<protein>
    <recommendedName>
        <fullName evidence="3">Tyrosine specific protein phosphatases domain-containing protein</fullName>
    </recommendedName>
</protein>
<feature type="region of interest" description="Disordered" evidence="2">
    <location>
        <begin position="391"/>
        <end position="422"/>
    </location>
</feature>
<dbReference type="EMBL" id="MCGR01000113">
    <property type="protein sequence ID" value="ORY48828.1"/>
    <property type="molecule type" value="Genomic_DNA"/>
</dbReference>
<dbReference type="GO" id="GO:0016791">
    <property type="term" value="F:phosphatase activity"/>
    <property type="evidence" value="ECO:0007669"/>
    <property type="project" value="UniProtKB-ARBA"/>
</dbReference>
<feature type="region of interest" description="Disordered" evidence="2">
    <location>
        <begin position="155"/>
        <end position="181"/>
    </location>
</feature>
<organism evidence="4 5">
    <name type="scientific">Leucosporidium creatinivorum</name>
    <dbReference type="NCBI Taxonomy" id="106004"/>
    <lineage>
        <taxon>Eukaryota</taxon>
        <taxon>Fungi</taxon>
        <taxon>Dikarya</taxon>
        <taxon>Basidiomycota</taxon>
        <taxon>Pucciniomycotina</taxon>
        <taxon>Microbotryomycetes</taxon>
        <taxon>Leucosporidiales</taxon>
        <taxon>Leucosporidium</taxon>
    </lineage>
</organism>
<dbReference type="SUPFAM" id="SSF52799">
    <property type="entry name" value="(Phosphotyrosine protein) phosphatases II"/>
    <property type="match status" value="1"/>
</dbReference>
<feature type="domain" description="Tyrosine specific protein phosphatases" evidence="3">
    <location>
        <begin position="524"/>
        <end position="597"/>
    </location>
</feature>
<evidence type="ECO:0000313" key="5">
    <source>
        <dbReference type="Proteomes" id="UP000193467"/>
    </source>
</evidence>
<reference evidence="4 5" key="1">
    <citation type="submission" date="2016-07" db="EMBL/GenBank/DDBJ databases">
        <title>Pervasive Adenine N6-methylation of Active Genes in Fungi.</title>
        <authorList>
            <consortium name="DOE Joint Genome Institute"/>
            <person name="Mondo S.J."/>
            <person name="Dannebaum R.O."/>
            <person name="Kuo R.C."/>
            <person name="Labutti K."/>
            <person name="Haridas S."/>
            <person name="Kuo A."/>
            <person name="Salamov A."/>
            <person name="Ahrendt S.R."/>
            <person name="Lipzen A."/>
            <person name="Sullivan W."/>
            <person name="Andreopoulos W.B."/>
            <person name="Clum A."/>
            <person name="Lindquist E."/>
            <person name="Daum C."/>
            <person name="Ramamoorthy G.K."/>
            <person name="Gryganskyi A."/>
            <person name="Culley D."/>
            <person name="Magnuson J.K."/>
            <person name="James T.Y."/>
            <person name="O'Malley M.A."/>
            <person name="Stajich J.E."/>
            <person name="Spatafora J.W."/>
            <person name="Visel A."/>
            <person name="Grigoriev I.V."/>
        </authorList>
    </citation>
    <scope>NUCLEOTIDE SEQUENCE [LARGE SCALE GENOMIC DNA]</scope>
    <source>
        <strain evidence="4 5">62-1032</strain>
    </source>
</reference>
<dbReference type="InterPro" id="IPR057023">
    <property type="entry name" value="PTP-SAK"/>
</dbReference>
<comment type="caution">
    <text evidence="4">The sequence shown here is derived from an EMBL/GenBank/DDBJ whole genome shotgun (WGS) entry which is preliminary data.</text>
</comment>
<feature type="compositionally biased region" description="Low complexity" evidence="2">
    <location>
        <begin position="392"/>
        <end position="422"/>
    </location>
</feature>
<proteinExistence type="predicted"/>
<evidence type="ECO:0000256" key="1">
    <source>
        <dbReference type="ARBA" id="ARBA00022801"/>
    </source>
</evidence>
<dbReference type="STRING" id="106004.A0A1Y2CP70"/>
<dbReference type="PROSITE" id="PS50056">
    <property type="entry name" value="TYR_PHOSPHATASE_2"/>
    <property type="match status" value="1"/>
</dbReference>
<dbReference type="OrthoDB" id="266663at2759"/>
<dbReference type="Gene3D" id="3.90.190.10">
    <property type="entry name" value="Protein tyrosine phosphatase superfamily"/>
    <property type="match status" value="1"/>
</dbReference>
<evidence type="ECO:0000313" key="4">
    <source>
        <dbReference type="EMBL" id="ORY48828.1"/>
    </source>
</evidence>